<dbReference type="EMBL" id="CM042029">
    <property type="protein sequence ID" value="KAI3795984.1"/>
    <property type="molecule type" value="Genomic_DNA"/>
</dbReference>
<accession>A0ACB9HJ78</accession>
<gene>
    <name evidence="1" type="ORF">L1987_38645</name>
</gene>
<evidence type="ECO:0000313" key="2">
    <source>
        <dbReference type="Proteomes" id="UP001056120"/>
    </source>
</evidence>
<protein>
    <submittedName>
        <fullName evidence="1">Uncharacterized protein</fullName>
    </submittedName>
</protein>
<reference evidence="1 2" key="2">
    <citation type="journal article" date="2022" name="Mol. Ecol. Resour.">
        <title>The genomes of chicory, endive, great burdock and yacon provide insights into Asteraceae paleo-polyploidization history and plant inulin production.</title>
        <authorList>
            <person name="Fan W."/>
            <person name="Wang S."/>
            <person name="Wang H."/>
            <person name="Wang A."/>
            <person name="Jiang F."/>
            <person name="Liu H."/>
            <person name="Zhao H."/>
            <person name="Xu D."/>
            <person name="Zhang Y."/>
        </authorList>
    </citation>
    <scope>NUCLEOTIDE SEQUENCE [LARGE SCALE GENOMIC DNA]</scope>
    <source>
        <strain evidence="2">cv. Yunnan</strain>
        <tissue evidence="1">Leaves</tissue>
    </source>
</reference>
<evidence type="ECO:0000313" key="1">
    <source>
        <dbReference type="EMBL" id="KAI3795984.1"/>
    </source>
</evidence>
<keyword evidence="2" id="KW-1185">Reference proteome</keyword>
<reference evidence="2" key="1">
    <citation type="journal article" date="2022" name="Mol. Ecol. Resour.">
        <title>The genomes of chicory, endive, great burdock and yacon provide insights into Asteraceae palaeo-polyploidization history and plant inulin production.</title>
        <authorList>
            <person name="Fan W."/>
            <person name="Wang S."/>
            <person name="Wang H."/>
            <person name="Wang A."/>
            <person name="Jiang F."/>
            <person name="Liu H."/>
            <person name="Zhao H."/>
            <person name="Xu D."/>
            <person name="Zhang Y."/>
        </authorList>
    </citation>
    <scope>NUCLEOTIDE SEQUENCE [LARGE SCALE GENOMIC DNA]</scope>
    <source>
        <strain evidence="2">cv. Yunnan</strain>
    </source>
</reference>
<sequence length="675" mass="75488">MRRPLLKAFLYYGNVNLHPLLSSFPKFHYSQLRVSWKMAEQIKQQPAFVKINEIRPGAFGLNLTVKVVSSKAIVTRGRNGTQGRNMRLAECLVGDETGIVVFTARNDQVDAMKEGSTVILRNAKIDMYKGSMRLAVDKWGRVEVTEPAACSVKEDNNLSLIEFELITVEEVRRLISGGSGYLEMRNSPLENSKTVKVLAYKKNYVKVNFGAIMEASFCIWMRQVKMATTTSTVFRRTTTASLSPLFTRLPSFKPTPSLLPHIFHRRRSISTPTTPPPRASPSPISQTLHHPSPGVEDGGFNLNDSQKVILKGMRYGEFENWVTSQGYRPAQALMLWKLLYGNNSKSILAHSCEELEGLNKDLMMMLSKRAKLKALQEKDIITASDGTRKILFTLDDGLVIETVIIPNGDRGRNTVCVSSQVGCAMNCQFCFTGRMGLRRNLTTAEIVEQAVFARRLFTSEVGSIRNVVFMGMGEPLQNIENVIKAADIMVDEQGLHFSPNKVTISTSGLVPQIKQFLRESKCALAVSLNATTDEVRNWIMPINRKYNLKLLLDTLREELSLKHKYKVLFEYVLLAGVNDSIDDAKRIIDLVKGIPCKINLITFNPHSGSHFQPATNEKIIEFRNTLAEGGCVVFMRPSRGDDQMAACGQLGNPGELQAPLLKVPPRFQTLLEPLV</sequence>
<comment type="caution">
    <text evidence="1">The sequence shown here is derived from an EMBL/GenBank/DDBJ whole genome shotgun (WGS) entry which is preliminary data.</text>
</comment>
<proteinExistence type="predicted"/>
<organism evidence="1 2">
    <name type="scientific">Smallanthus sonchifolius</name>
    <dbReference type="NCBI Taxonomy" id="185202"/>
    <lineage>
        <taxon>Eukaryota</taxon>
        <taxon>Viridiplantae</taxon>
        <taxon>Streptophyta</taxon>
        <taxon>Embryophyta</taxon>
        <taxon>Tracheophyta</taxon>
        <taxon>Spermatophyta</taxon>
        <taxon>Magnoliopsida</taxon>
        <taxon>eudicotyledons</taxon>
        <taxon>Gunneridae</taxon>
        <taxon>Pentapetalae</taxon>
        <taxon>asterids</taxon>
        <taxon>campanulids</taxon>
        <taxon>Asterales</taxon>
        <taxon>Asteraceae</taxon>
        <taxon>Asteroideae</taxon>
        <taxon>Heliantheae alliance</taxon>
        <taxon>Millerieae</taxon>
        <taxon>Smallanthus</taxon>
    </lineage>
</organism>
<name>A0ACB9HJ78_9ASTR</name>
<dbReference type="Proteomes" id="UP001056120">
    <property type="component" value="Linkage Group LG12"/>
</dbReference>